<evidence type="ECO:0000259" key="1">
    <source>
        <dbReference type="Pfam" id="PF12727"/>
    </source>
</evidence>
<name>A0A0N8NTY8_9CLOT</name>
<evidence type="ECO:0000259" key="2">
    <source>
        <dbReference type="Pfam" id="PF12728"/>
    </source>
</evidence>
<proteinExistence type="predicted"/>
<keyword evidence="4" id="KW-1185">Reference proteome</keyword>
<dbReference type="EMBL" id="LKET01000014">
    <property type="protein sequence ID" value="KPU46152.1"/>
    <property type="molecule type" value="Genomic_DNA"/>
</dbReference>
<dbReference type="OrthoDB" id="9804758at2"/>
<dbReference type="Proteomes" id="UP000050326">
    <property type="component" value="Unassembled WGS sequence"/>
</dbReference>
<dbReference type="AlphaFoldDB" id="A0A0N8NTY8"/>
<dbReference type="PATRIC" id="fig|36849.3.peg.286"/>
<dbReference type="PANTHER" id="PTHR38431:SF1">
    <property type="entry name" value="BLL2305 PROTEIN"/>
    <property type="match status" value="1"/>
</dbReference>
<dbReference type="Pfam" id="PF12727">
    <property type="entry name" value="PBP_like"/>
    <property type="match status" value="1"/>
</dbReference>
<evidence type="ECO:0000313" key="4">
    <source>
        <dbReference type="Proteomes" id="UP000050326"/>
    </source>
</evidence>
<dbReference type="RefSeq" id="WP_054873408.1">
    <property type="nucleotide sequence ID" value="NZ_LKET01000014.1"/>
</dbReference>
<dbReference type="STRING" id="36849.OXPF_02620"/>
<feature type="domain" description="PBP" evidence="1">
    <location>
        <begin position="102"/>
        <end position="292"/>
    </location>
</feature>
<comment type="caution">
    <text evidence="3">The sequence shown here is derived from an EMBL/GenBank/DDBJ whole genome shotgun (WGS) entry which is preliminary data.</text>
</comment>
<dbReference type="Gene3D" id="3.40.190.10">
    <property type="entry name" value="Periplasmic binding protein-like II"/>
    <property type="match status" value="1"/>
</dbReference>
<dbReference type="Pfam" id="PF12728">
    <property type="entry name" value="HTH_17"/>
    <property type="match status" value="1"/>
</dbReference>
<organism evidence="3 4">
    <name type="scientific">Oxobacter pfennigii</name>
    <dbReference type="NCBI Taxonomy" id="36849"/>
    <lineage>
        <taxon>Bacteria</taxon>
        <taxon>Bacillati</taxon>
        <taxon>Bacillota</taxon>
        <taxon>Clostridia</taxon>
        <taxon>Eubacteriales</taxon>
        <taxon>Clostridiaceae</taxon>
        <taxon>Oxobacter</taxon>
    </lineage>
</organism>
<reference evidence="3 4" key="1">
    <citation type="submission" date="2015-09" db="EMBL/GenBank/DDBJ databases">
        <title>Genome sequence of Oxobacter pfennigii DSM 3222.</title>
        <authorList>
            <person name="Poehlein A."/>
            <person name="Bengelsdorf F.R."/>
            <person name="Schiel-Bengelsdorf B."/>
            <person name="Duerre P."/>
            <person name="Daniel R."/>
        </authorList>
    </citation>
    <scope>NUCLEOTIDE SEQUENCE [LARGE SCALE GENOMIC DNA]</scope>
    <source>
        <strain evidence="3 4">DSM 3222</strain>
    </source>
</reference>
<dbReference type="NCBIfam" id="TIGR01764">
    <property type="entry name" value="excise"/>
    <property type="match status" value="1"/>
</dbReference>
<dbReference type="GO" id="GO:0003677">
    <property type="term" value="F:DNA binding"/>
    <property type="evidence" value="ECO:0007669"/>
    <property type="project" value="InterPro"/>
</dbReference>
<accession>A0A0N8NTY8</accession>
<dbReference type="SUPFAM" id="SSF46955">
    <property type="entry name" value="Putative DNA-binding domain"/>
    <property type="match status" value="1"/>
</dbReference>
<dbReference type="InterPro" id="IPR041657">
    <property type="entry name" value="HTH_17"/>
</dbReference>
<gene>
    <name evidence="3" type="ORF">OXPF_02620</name>
</gene>
<dbReference type="SUPFAM" id="SSF53850">
    <property type="entry name" value="Periplasmic binding protein-like II"/>
    <property type="match status" value="1"/>
</dbReference>
<dbReference type="PANTHER" id="PTHR38431">
    <property type="entry name" value="BLL2305 PROTEIN"/>
    <property type="match status" value="1"/>
</dbReference>
<sequence>MDENSALTPQEVADILKIAKNTVYELIKRGELNAYRVGKKVRVDVKDVEEYKNRTKSIKSDSHLGNFNERSGAGSLITEEFIRSGGFVICGQDVMLDILSRYLQMHPHGIQALRAYVGSYNGLYELYQGNVQIATAHLWDGDTGEYNVPYVKRMIPGVPAVIIHLAGRLQGFYVTKGNPKGIKGWEDLKRNDITIINREKGSGTRVLLDEHLRKLGISGRNIKGYDRESTSHLAIASTVARGGADIGIGNEKSGLQVKGIDFIPLQTERYDMIIKKEDIEKAPFKTVLEIIRSREFKTELEGIGGYDLKDLGKLVAET</sequence>
<protein>
    <submittedName>
        <fullName evidence="3">PBP superfamily domain protein</fullName>
    </submittedName>
</protein>
<dbReference type="InterPro" id="IPR024370">
    <property type="entry name" value="PBP_domain"/>
</dbReference>
<dbReference type="InterPro" id="IPR010093">
    <property type="entry name" value="SinI_DNA-bd"/>
</dbReference>
<evidence type="ECO:0000313" key="3">
    <source>
        <dbReference type="EMBL" id="KPU46152.1"/>
    </source>
</evidence>
<dbReference type="InterPro" id="IPR009061">
    <property type="entry name" value="DNA-bd_dom_put_sf"/>
</dbReference>
<feature type="domain" description="Helix-turn-helix" evidence="2">
    <location>
        <begin position="7"/>
        <end position="54"/>
    </location>
</feature>